<dbReference type="InterPro" id="IPR004181">
    <property type="entry name" value="Znf_MIZ"/>
</dbReference>
<evidence type="ECO:0000256" key="4">
    <source>
        <dbReference type="ARBA" id="ARBA00022679"/>
    </source>
</evidence>
<comment type="subcellular location">
    <subcellularLocation>
        <location evidence="1">Nucleus</location>
    </subcellularLocation>
</comment>
<feature type="compositionally biased region" description="Polar residues" evidence="11">
    <location>
        <begin position="854"/>
        <end position="864"/>
    </location>
</feature>
<dbReference type="PANTHER" id="PTHR10782">
    <property type="entry name" value="ZINC FINGER MIZ DOMAIN-CONTAINING PROTEIN"/>
    <property type="match status" value="1"/>
</dbReference>
<feature type="region of interest" description="Disordered" evidence="11">
    <location>
        <begin position="504"/>
        <end position="523"/>
    </location>
</feature>
<dbReference type="InterPro" id="IPR011011">
    <property type="entry name" value="Znf_FYVE_PHD"/>
</dbReference>
<dbReference type="Gene3D" id="1.10.720.30">
    <property type="entry name" value="SAP domain"/>
    <property type="match status" value="1"/>
</dbReference>
<dbReference type="InterPro" id="IPR001965">
    <property type="entry name" value="Znf_PHD"/>
</dbReference>
<feature type="domain" description="SP-RING-type" evidence="13">
    <location>
        <begin position="371"/>
        <end position="454"/>
    </location>
</feature>
<dbReference type="CDD" id="cd15570">
    <property type="entry name" value="PHD_Bye1p_SIZ1_like"/>
    <property type="match status" value="1"/>
</dbReference>
<dbReference type="GO" id="GO:0016925">
    <property type="term" value="P:protein sumoylation"/>
    <property type="evidence" value="ECO:0007669"/>
    <property type="project" value="UniProtKB-UniPathway"/>
</dbReference>
<evidence type="ECO:0000256" key="5">
    <source>
        <dbReference type="ARBA" id="ARBA00022723"/>
    </source>
</evidence>
<feature type="compositionally biased region" description="Basic and acidic residues" evidence="11">
    <location>
        <begin position="504"/>
        <end position="514"/>
    </location>
</feature>
<evidence type="ECO:0000256" key="1">
    <source>
        <dbReference type="ARBA" id="ARBA00004123"/>
    </source>
</evidence>
<dbReference type="GO" id="GO:0005634">
    <property type="term" value="C:nucleus"/>
    <property type="evidence" value="ECO:0007669"/>
    <property type="project" value="UniProtKB-SubCell"/>
</dbReference>
<dbReference type="UniPathway" id="UPA00886"/>
<dbReference type="AlphaFoldDB" id="A0A4Y7KVS5"/>
<dbReference type="EMBL" id="CM010723">
    <property type="protein sequence ID" value="RZC76877.1"/>
    <property type="molecule type" value="Genomic_DNA"/>
</dbReference>
<feature type="domain" description="SAP" evidence="12">
    <location>
        <begin position="11"/>
        <end position="45"/>
    </location>
</feature>
<protein>
    <recommendedName>
        <fullName evidence="16">SP-RING-type domain-containing protein</fullName>
    </recommendedName>
</protein>
<dbReference type="InterPro" id="IPR019786">
    <property type="entry name" value="Zinc_finger_PHD-type_CS"/>
</dbReference>
<dbReference type="Pfam" id="PF02037">
    <property type="entry name" value="SAP"/>
    <property type="match status" value="1"/>
</dbReference>
<evidence type="ECO:0000256" key="11">
    <source>
        <dbReference type="SAM" id="MobiDB-lite"/>
    </source>
</evidence>
<dbReference type="OMA" id="QRTSINC"/>
<dbReference type="InterPro" id="IPR036361">
    <property type="entry name" value="SAP_dom_sf"/>
</dbReference>
<evidence type="ECO:0000256" key="6">
    <source>
        <dbReference type="ARBA" id="ARBA00022771"/>
    </source>
</evidence>
<dbReference type="SMART" id="SM00249">
    <property type="entry name" value="PHD"/>
    <property type="match status" value="1"/>
</dbReference>
<dbReference type="Proteomes" id="UP000316621">
    <property type="component" value="Chromosome 9"/>
</dbReference>
<organism evidence="14 15">
    <name type="scientific">Papaver somniferum</name>
    <name type="common">Opium poppy</name>
    <dbReference type="NCBI Taxonomy" id="3469"/>
    <lineage>
        <taxon>Eukaryota</taxon>
        <taxon>Viridiplantae</taxon>
        <taxon>Streptophyta</taxon>
        <taxon>Embryophyta</taxon>
        <taxon>Tracheophyta</taxon>
        <taxon>Spermatophyta</taxon>
        <taxon>Magnoliopsida</taxon>
        <taxon>Ranunculales</taxon>
        <taxon>Papaveraceae</taxon>
        <taxon>Papaveroideae</taxon>
        <taxon>Papaver</taxon>
    </lineage>
</organism>
<dbReference type="Gramene" id="RZC76877">
    <property type="protein sequence ID" value="RZC76877"/>
    <property type="gene ID" value="C5167_001030"/>
</dbReference>
<evidence type="ECO:0000256" key="3">
    <source>
        <dbReference type="ARBA" id="ARBA00005383"/>
    </source>
</evidence>
<comment type="pathway">
    <text evidence="2">Protein modification; protein sumoylation.</text>
</comment>
<keyword evidence="8" id="KW-0862">Zinc</keyword>
<comment type="similarity">
    <text evidence="3">Belongs to the PIAS family.</text>
</comment>
<feature type="region of interest" description="Disordered" evidence="11">
    <location>
        <begin position="552"/>
        <end position="580"/>
    </location>
</feature>
<dbReference type="GO" id="GO:0008270">
    <property type="term" value="F:zinc ion binding"/>
    <property type="evidence" value="ECO:0007669"/>
    <property type="project" value="UniProtKB-KW"/>
</dbReference>
<evidence type="ECO:0000313" key="14">
    <source>
        <dbReference type="EMBL" id="RZC76877.1"/>
    </source>
</evidence>
<evidence type="ECO:0000313" key="15">
    <source>
        <dbReference type="Proteomes" id="UP000316621"/>
    </source>
</evidence>
<dbReference type="SUPFAM" id="SSF68906">
    <property type="entry name" value="SAP domain"/>
    <property type="match status" value="1"/>
</dbReference>
<dbReference type="Gene3D" id="3.30.40.10">
    <property type="entry name" value="Zinc/RING finger domain, C3HC4 (zinc finger)"/>
    <property type="match status" value="2"/>
</dbReference>
<proteinExistence type="inferred from homology"/>
<dbReference type="PANTHER" id="PTHR10782:SF102">
    <property type="entry name" value="E3 SUMO-PROTEIN LIGASE SIZ1"/>
    <property type="match status" value="1"/>
</dbReference>
<evidence type="ECO:0000256" key="7">
    <source>
        <dbReference type="ARBA" id="ARBA00022786"/>
    </source>
</evidence>
<evidence type="ECO:0000256" key="9">
    <source>
        <dbReference type="ARBA" id="ARBA00023242"/>
    </source>
</evidence>
<dbReference type="SMART" id="SM00513">
    <property type="entry name" value="SAP"/>
    <property type="match status" value="1"/>
</dbReference>
<dbReference type="Pfam" id="PF02891">
    <property type="entry name" value="zf-MIZ"/>
    <property type="match status" value="1"/>
</dbReference>
<evidence type="ECO:0000256" key="10">
    <source>
        <dbReference type="PROSITE-ProRule" id="PRU00452"/>
    </source>
</evidence>
<name>A0A4Y7KVS5_PAPSO</name>
<keyword evidence="5" id="KW-0479">Metal-binding</keyword>
<gene>
    <name evidence="14" type="ORF">C5167_001030</name>
</gene>
<keyword evidence="6 10" id="KW-0863">Zinc-finger</keyword>
<keyword evidence="15" id="KW-1185">Reference proteome</keyword>
<evidence type="ECO:0000256" key="8">
    <source>
        <dbReference type="ARBA" id="ARBA00022833"/>
    </source>
</evidence>
<dbReference type="SUPFAM" id="SSF57903">
    <property type="entry name" value="FYVE/PHD zinc finger"/>
    <property type="match status" value="1"/>
</dbReference>
<feature type="region of interest" description="Disordered" evidence="11">
    <location>
        <begin position="774"/>
        <end position="807"/>
    </location>
</feature>
<dbReference type="InterPro" id="IPR031141">
    <property type="entry name" value="SIZ1/2_SP-RING"/>
</dbReference>
<evidence type="ECO:0000259" key="12">
    <source>
        <dbReference type="PROSITE" id="PS50800"/>
    </source>
</evidence>
<dbReference type="FunFam" id="3.30.40.10:FF:000241">
    <property type="entry name" value="E3 SUMO-protein ligase SIZ2"/>
    <property type="match status" value="1"/>
</dbReference>
<evidence type="ECO:0008006" key="16">
    <source>
        <dbReference type="Google" id="ProtNLM"/>
    </source>
</evidence>
<dbReference type="CDD" id="cd16792">
    <property type="entry name" value="SP-RING_Siz-like"/>
    <property type="match status" value="1"/>
</dbReference>
<dbReference type="InterPro" id="IPR013083">
    <property type="entry name" value="Znf_RING/FYVE/PHD"/>
</dbReference>
<evidence type="ECO:0000256" key="2">
    <source>
        <dbReference type="ARBA" id="ARBA00004718"/>
    </source>
</evidence>
<dbReference type="PROSITE" id="PS51044">
    <property type="entry name" value="ZF_SP_RING"/>
    <property type="match status" value="1"/>
</dbReference>
<keyword evidence="4" id="KW-0808">Transferase</keyword>
<keyword evidence="7" id="KW-0833">Ubl conjugation pathway</keyword>
<dbReference type="InterPro" id="IPR003034">
    <property type="entry name" value="SAP_dom"/>
</dbReference>
<dbReference type="PROSITE" id="PS01359">
    <property type="entry name" value="ZF_PHD_1"/>
    <property type="match status" value="1"/>
</dbReference>
<reference evidence="14 15" key="1">
    <citation type="journal article" date="2018" name="Science">
        <title>The opium poppy genome and morphinan production.</title>
        <authorList>
            <person name="Guo L."/>
            <person name="Winzer T."/>
            <person name="Yang X."/>
            <person name="Li Y."/>
            <person name="Ning Z."/>
            <person name="He Z."/>
            <person name="Teodor R."/>
            <person name="Lu Y."/>
            <person name="Bowser T.A."/>
            <person name="Graham I.A."/>
            <person name="Ye K."/>
        </authorList>
    </citation>
    <scope>NUCLEOTIDE SEQUENCE [LARGE SCALE GENOMIC DNA]</scope>
    <source>
        <strain evidence="15">cv. HN1</strain>
        <tissue evidence="14">Leaves</tissue>
    </source>
</reference>
<accession>A0A4Y7KVS5</accession>
<keyword evidence="9" id="KW-0539">Nucleus</keyword>
<sequence>MDLVSSCKDKLGYFRVKELKDVLTHLGLGKQGRKQDLMDRILAAITDDQVTKSKKNSIGKEGIAKIIEDTYRKMQTSGATDLASKGQSDSSFDTAKFKDEVVDSRKIDIKVQCPCGSSLQTESMIQCEDPRCQVWQHIGCVVIPDKPTEGVPPIPPQFFCEICRINRADPFWLTVTYPLPPIKLTAMSIPTDGTNPMQNVEKTFQLTRADRDMVQKPEYDVQAWCMLLNDKVIFRMHWPQFSDLQVNGRSPAGCIRPALCSSLSSHTSYYIAFTGVPVRSINRPGSQLLGANGRDDGPAITTCTREGMNKISLTGCDARIFCLGVRIAKRRTVQQVLNLIPKELDGERFEDAYARVCRCIGGGNDAENADSDSDLEVVADSVTANLRCPMSGSRIKIAGRFKPCIHMGCFDLETFVELNQRSRKWQCPICLKNYTLEHMIIDPYFNRITAMMGRCGEDVTEIDVRPDGSWRAKNDRGHLDLAQWHFPDGSLCIETGKNIKPDLENSKQIKHDGPLEGQSPFKLGIKKNSNGTWEVKKPELLTLSPESQLEEKYDINSGGGIPRSSNGTGSARDVDDRNANRDVGGQFDFLANNGNELDSVSPNFDSAYEVPSAPVGNADIIILSDSDEEMENLISHGAVFETGQSNACGTSFSVPSLGVPVSYPEDPGLITDSALDLLNSNGDEFEMPLWPSVASCTHAGPGFQFFGTETDVSDSLEDVQRTSINCPTSTNGGFSLVPETTLDSAVQISESICHSDTNVNGVLIDNSLTTGEDDPSLQIFLPTHPTASSAPTDVRDPPVSTNGIRKEDWISLRVGDGVGHDRSAATNGLNAGHESVSKEASSLPSSNDERSDRTTTNQQKSASPFSFPRQARGKDTKEHLVVVSKGRSVLICCCVGCHQGDCTLALFIAAAVAGCGMYAKHFLKNVDQATKILVHVDPEINESCDDHATKGIYEEENESVDPEISKTCDDPKSSGEQNMVVEKEKGIFRFSSLDPGGSRLGLLKKVGLRKNVGRVSKRRIKVEKYNTCVEEERNKGKKISLHLKRRRTNKNAKRKCGYFSSNGDPSFGWGIGLGIMCMISAGKAEINKMNEAIEETAKVVVEDKNKQPPEVYVSINGACPDDTKVLGHSSIDGESDSSTLTEEPDFAQLEAELECELLKISNQHVLRLSLGGFERVTDQVDFVKVFVATVTMCAIISGSMISYS</sequence>
<evidence type="ECO:0000259" key="13">
    <source>
        <dbReference type="PROSITE" id="PS51044"/>
    </source>
</evidence>
<dbReference type="STRING" id="3469.A0A4Y7KVS5"/>
<feature type="region of interest" description="Disordered" evidence="11">
    <location>
        <begin position="821"/>
        <end position="873"/>
    </location>
</feature>
<dbReference type="GO" id="GO:0061665">
    <property type="term" value="F:SUMO ligase activity"/>
    <property type="evidence" value="ECO:0007669"/>
    <property type="project" value="TreeGrafter"/>
</dbReference>
<dbReference type="GO" id="GO:0000785">
    <property type="term" value="C:chromatin"/>
    <property type="evidence" value="ECO:0007669"/>
    <property type="project" value="TreeGrafter"/>
</dbReference>
<dbReference type="PROSITE" id="PS50800">
    <property type="entry name" value="SAP"/>
    <property type="match status" value="1"/>
</dbReference>